<accession>A0A4P8XLN8</accession>
<sequence>MAPNEKITVKDALYEEFSQTISDRMQRLRESLVPAEFAQLEEVLALRAEIGEMELTATFILCLQAGSRDHEGIDRRPC</sequence>
<evidence type="ECO:0000313" key="1">
    <source>
        <dbReference type="EMBL" id="QCT03408.1"/>
    </source>
</evidence>
<gene>
    <name evidence="1" type="ORF">E6C60_2696</name>
</gene>
<dbReference type="Pfam" id="PF20648">
    <property type="entry name" value="DUF6809"/>
    <property type="match status" value="1"/>
</dbReference>
<name>A0A4P8XLN8_9BACL</name>
<dbReference type="AlphaFoldDB" id="A0A4P8XLN8"/>
<organism evidence="1 2">
    <name type="scientific">Paenibacillus algicola</name>
    <dbReference type="NCBI Taxonomy" id="2565926"/>
    <lineage>
        <taxon>Bacteria</taxon>
        <taxon>Bacillati</taxon>
        <taxon>Bacillota</taxon>
        <taxon>Bacilli</taxon>
        <taxon>Bacillales</taxon>
        <taxon>Paenibacillaceae</taxon>
        <taxon>Paenibacillus</taxon>
    </lineage>
</organism>
<dbReference type="Proteomes" id="UP000300879">
    <property type="component" value="Chromosome"/>
</dbReference>
<dbReference type="EMBL" id="CP040396">
    <property type="protein sequence ID" value="QCT03408.1"/>
    <property type="molecule type" value="Genomic_DNA"/>
</dbReference>
<proteinExistence type="predicted"/>
<evidence type="ECO:0000313" key="2">
    <source>
        <dbReference type="Proteomes" id="UP000300879"/>
    </source>
</evidence>
<reference evidence="1 2" key="1">
    <citation type="submission" date="2019-05" db="EMBL/GenBank/DDBJ databases">
        <authorList>
            <person name="Chen C."/>
        </authorList>
    </citation>
    <scope>NUCLEOTIDE SEQUENCE [LARGE SCALE GENOMIC DNA]</scope>
    <source>
        <strain evidence="1 2">HB172198</strain>
    </source>
</reference>
<dbReference type="RefSeq" id="WP_175415298.1">
    <property type="nucleotide sequence ID" value="NZ_CP040396.1"/>
</dbReference>
<keyword evidence="2" id="KW-1185">Reference proteome</keyword>
<protein>
    <submittedName>
        <fullName evidence="1">Uncharacterized protein</fullName>
    </submittedName>
</protein>
<dbReference type="KEGG" id="palo:E6C60_2696"/>
<dbReference type="InterPro" id="IPR049215">
    <property type="entry name" value="DUF6809"/>
</dbReference>